<gene>
    <name evidence="1" type="ORF">GCM10008994_21500</name>
</gene>
<comment type="caution">
    <text evidence="1">The sequence shown here is derived from an EMBL/GenBank/DDBJ whole genome shotgun (WGS) entry which is preliminary data.</text>
</comment>
<reference evidence="1" key="1">
    <citation type="journal article" date="2014" name="Int. J. Syst. Evol. Microbiol.">
        <title>Complete genome sequence of Corynebacterium casei LMG S-19264T (=DSM 44701T), isolated from a smear-ripened cheese.</title>
        <authorList>
            <consortium name="US DOE Joint Genome Institute (JGI-PGF)"/>
            <person name="Walter F."/>
            <person name="Albersmeier A."/>
            <person name="Kalinowski J."/>
            <person name="Ruckert C."/>
        </authorList>
    </citation>
    <scope>NUCLEOTIDE SEQUENCE</scope>
    <source>
        <strain evidence="1">JCM 14265</strain>
    </source>
</reference>
<dbReference type="EMBL" id="BAAADQ010000012">
    <property type="protein sequence ID" value="GAA0546296.1"/>
    <property type="molecule type" value="Genomic_DNA"/>
</dbReference>
<evidence type="ECO:0000313" key="1">
    <source>
        <dbReference type="EMBL" id="GAA0546296.1"/>
    </source>
</evidence>
<dbReference type="Proteomes" id="UP001501425">
    <property type="component" value="Unassembled WGS sequence"/>
</dbReference>
<accession>A0AAV3SVL3</accession>
<reference evidence="1" key="2">
    <citation type="submission" date="2023-12" db="EMBL/GenBank/DDBJ databases">
        <authorList>
            <person name="Sun Q."/>
            <person name="Inoue M."/>
        </authorList>
    </citation>
    <scope>NUCLEOTIDE SEQUENCE</scope>
    <source>
        <strain evidence="1">JCM 14265</strain>
    </source>
</reference>
<protein>
    <submittedName>
        <fullName evidence="1">Uncharacterized protein</fullName>
    </submittedName>
</protein>
<proteinExistence type="predicted"/>
<sequence>MLNQWSNPVLPGEPFDLLIVVAFVSEENIGTPGAALDQRRSDLAIVFSSRRHVEIETCVHLRID</sequence>
<evidence type="ECO:0000313" key="2">
    <source>
        <dbReference type="Proteomes" id="UP001501425"/>
    </source>
</evidence>
<name>A0AAV3SVL3_9EURY</name>
<organism evidence="1 2">
    <name type="scientific">Halorubrum ejinorense</name>
    <dbReference type="NCBI Taxonomy" id="425309"/>
    <lineage>
        <taxon>Archaea</taxon>
        <taxon>Methanobacteriati</taxon>
        <taxon>Methanobacteriota</taxon>
        <taxon>Stenosarchaea group</taxon>
        <taxon>Halobacteria</taxon>
        <taxon>Halobacteriales</taxon>
        <taxon>Haloferacaceae</taxon>
        <taxon>Halorubrum</taxon>
    </lineage>
</organism>
<dbReference type="AlphaFoldDB" id="A0AAV3SVL3"/>